<comment type="cofactor">
    <cofactor evidence="1">
        <name>(6R)-5,10-methylene-5,6,7,8-tetrahydrofolate</name>
        <dbReference type="ChEBI" id="CHEBI:15636"/>
    </cofactor>
</comment>
<comment type="cofactor">
    <cofactor evidence="2">
        <name>FAD</name>
        <dbReference type="ChEBI" id="CHEBI:57692"/>
    </cofactor>
</comment>
<organism evidence="15 16">
    <name type="scientific">Sedimentisphaera salicampi</name>
    <dbReference type="NCBI Taxonomy" id="1941349"/>
    <lineage>
        <taxon>Bacteria</taxon>
        <taxon>Pseudomonadati</taxon>
        <taxon>Planctomycetota</taxon>
        <taxon>Phycisphaerae</taxon>
        <taxon>Sedimentisphaerales</taxon>
        <taxon>Sedimentisphaeraceae</taxon>
        <taxon>Sedimentisphaera</taxon>
    </lineage>
</organism>
<dbReference type="PANTHER" id="PTHR10211:SF0">
    <property type="entry name" value="DEOXYRIBODIPYRIMIDINE PHOTO-LYASE"/>
    <property type="match status" value="1"/>
</dbReference>
<comment type="similarity">
    <text evidence="3">Belongs to the DNA photolyase class-2 family.</text>
</comment>
<dbReference type="Pfam" id="PF00875">
    <property type="entry name" value="DNA_photolyase"/>
    <property type="match status" value="1"/>
</dbReference>
<evidence type="ECO:0000256" key="11">
    <source>
        <dbReference type="ARBA" id="ARBA00023239"/>
    </source>
</evidence>
<evidence type="ECO:0000313" key="15">
    <source>
        <dbReference type="EMBL" id="ARN55708.1"/>
    </source>
</evidence>
<keyword evidence="7" id="KW-0227">DNA damage</keyword>
<dbReference type="FunFam" id="1.10.579.10:FF:000002">
    <property type="entry name" value="Deoxyribodipyrimidine photolyase"/>
    <property type="match status" value="1"/>
</dbReference>
<evidence type="ECO:0000256" key="1">
    <source>
        <dbReference type="ARBA" id="ARBA00001932"/>
    </source>
</evidence>
<feature type="domain" description="Photolyase/cryptochrome alpha/beta" evidence="14">
    <location>
        <begin position="20"/>
        <end position="148"/>
    </location>
</feature>
<comment type="catalytic activity">
    <reaction evidence="13">
        <text>cyclobutadipyrimidine (in DNA) = 2 pyrimidine residues (in DNA).</text>
        <dbReference type="EC" id="4.1.99.3"/>
    </reaction>
</comment>
<keyword evidence="10" id="KW-0234">DNA repair</keyword>
<dbReference type="SUPFAM" id="SSF48173">
    <property type="entry name" value="Cryptochrome/photolyase FAD-binding domain"/>
    <property type="match status" value="1"/>
</dbReference>
<dbReference type="RefSeq" id="WP_085754439.1">
    <property type="nucleotide sequence ID" value="NZ_CP021023.1"/>
</dbReference>
<evidence type="ECO:0000256" key="10">
    <source>
        <dbReference type="ARBA" id="ARBA00023204"/>
    </source>
</evidence>
<dbReference type="AlphaFoldDB" id="A0A1W6LIU0"/>
<dbReference type="Gene3D" id="1.10.579.10">
    <property type="entry name" value="DNA Cyclobutane Dipyrimidine Photolyase, subunit A, domain 3"/>
    <property type="match status" value="1"/>
</dbReference>
<dbReference type="EC" id="4.1.99.3" evidence="4"/>
<keyword evidence="16" id="KW-1185">Reference proteome</keyword>
<evidence type="ECO:0000256" key="3">
    <source>
        <dbReference type="ARBA" id="ARBA00006409"/>
    </source>
</evidence>
<dbReference type="PROSITE" id="PS51645">
    <property type="entry name" value="PHR_CRY_ALPHA_BETA"/>
    <property type="match status" value="1"/>
</dbReference>
<dbReference type="Gene3D" id="3.40.50.620">
    <property type="entry name" value="HUPs"/>
    <property type="match status" value="1"/>
</dbReference>
<dbReference type="InterPro" id="IPR036134">
    <property type="entry name" value="Crypto/Photolyase_FAD-like_sf"/>
</dbReference>
<dbReference type="KEGG" id="pbp:STSP1_00071"/>
<evidence type="ECO:0000256" key="5">
    <source>
        <dbReference type="ARBA" id="ARBA00014046"/>
    </source>
</evidence>
<accession>A0A1W6LIU0</accession>
<dbReference type="GO" id="GO:0000719">
    <property type="term" value="P:photoreactive repair"/>
    <property type="evidence" value="ECO:0007669"/>
    <property type="project" value="TreeGrafter"/>
</dbReference>
<gene>
    <name evidence="15" type="primary">cry</name>
    <name evidence="15" type="ORF">STSP1_00071</name>
</gene>
<keyword evidence="11" id="KW-0456">Lyase</keyword>
<evidence type="ECO:0000256" key="8">
    <source>
        <dbReference type="ARBA" id="ARBA00022827"/>
    </source>
</evidence>
<dbReference type="InterPro" id="IPR036155">
    <property type="entry name" value="Crypto/Photolyase_N_sf"/>
</dbReference>
<evidence type="ECO:0000256" key="4">
    <source>
        <dbReference type="ARBA" id="ARBA00013149"/>
    </source>
</evidence>
<evidence type="ECO:0000313" key="16">
    <source>
        <dbReference type="Proteomes" id="UP000193334"/>
    </source>
</evidence>
<evidence type="ECO:0000256" key="6">
    <source>
        <dbReference type="ARBA" id="ARBA00022630"/>
    </source>
</evidence>
<dbReference type="InterPro" id="IPR052219">
    <property type="entry name" value="Photolyase_Class-2"/>
</dbReference>
<dbReference type="STRING" id="1941349.STSP1_00071"/>
<dbReference type="GO" id="GO:0003677">
    <property type="term" value="F:DNA binding"/>
    <property type="evidence" value="ECO:0007669"/>
    <property type="project" value="UniProtKB-KW"/>
</dbReference>
<dbReference type="Proteomes" id="UP000193334">
    <property type="component" value="Chromosome"/>
</dbReference>
<dbReference type="EMBL" id="CP021023">
    <property type="protein sequence ID" value="ARN55708.1"/>
    <property type="molecule type" value="Genomic_DNA"/>
</dbReference>
<keyword evidence="6" id="KW-0285">Flavoprotein</keyword>
<dbReference type="InterPro" id="IPR006050">
    <property type="entry name" value="DNA_photolyase_N"/>
</dbReference>
<reference evidence="16" key="1">
    <citation type="submission" date="2017-04" db="EMBL/GenBank/DDBJ databases">
        <title>Comparative genomics and description of representatives of a novel lineage of planctomycetes thriving in anoxic sediments.</title>
        <authorList>
            <person name="Spring S."/>
            <person name="Bunk B."/>
            <person name="Sproer C."/>
        </authorList>
    </citation>
    <scope>NUCLEOTIDE SEQUENCE [LARGE SCALE GENOMIC DNA]</scope>
    <source>
        <strain evidence="16">ST-PulAB-D4</strain>
    </source>
</reference>
<protein>
    <recommendedName>
        <fullName evidence="5">Deoxyribodipyrimidine photo-lyase</fullName>
        <ecNumber evidence="4">4.1.99.3</ecNumber>
    </recommendedName>
    <alternativeName>
        <fullName evidence="12">DNA photolyase</fullName>
    </alternativeName>
</protein>
<evidence type="ECO:0000256" key="12">
    <source>
        <dbReference type="ARBA" id="ARBA00031671"/>
    </source>
</evidence>
<dbReference type="InterPro" id="IPR014729">
    <property type="entry name" value="Rossmann-like_a/b/a_fold"/>
</dbReference>
<dbReference type="PANTHER" id="PTHR10211">
    <property type="entry name" value="DEOXYRIBODIPYRIMIDINE PHOTOLYASE"/>
    <property type="match status" value="1"/>
</dbReference>
<proteinExistence type="inferred from homology"/>
<keyword evidence="9" id="KW-0238">DNA-binding</keyword>
<evidence type="ECO:0000259" key="14">
    <source>
        <dbReference type="PROSITE" id="PS51645"/>
    </source>
</evidence>
<evidence type="ECO:0000256" key="7">
    <source>
        <dbReference type="ARBA" id="ARBA00022763"/>
    </source>
</evidence>
<dbReference type="Gene3D" id="1.25.40.80">
    <property type="match status" value="1"/>
</dbReference>
<evidence type="ECO:0000256" key="13">
    <source>
        <dbReference type="ARBA" id="ARBA00033999"/>
    </source>
</evidence>
<keyword evidence="8" id="KW-0274">FAD</keyword>
<dbReference type="GO" id="GO:0003904">
    <property type="term" value="F:deoxyribodipyrimidine photo-lyase activity"/>
    <property type="evidence" value="ECO:0007669"/>
    <property type="project" value="UniProtKB-EC"/>
</dbReference>
<evidence type="ECO:0000256" key="9">
    <source>
        <dbReference type="ARBA" id="ARBA00023125"/>
    </source>
</evidence>
<name>A0A1W6LIU0_9BACT</name>
<evidence type="ECO:0000256" key="2">
    <source>
        <dbReference type="ARBA" id="ARBA00001974"/>
    </source>
</evidence>
<sequence>MTQQERITKLNDLSSRENGRYVLYWMHASIRTEENPALEFAVEKANNAGLPAIVMFCLVDKFPQSGRRSYRFMLEGLKEVEKKLAERNIKFILKKNKPTEAIPQYCAEAESLIFDRGYAYTENRWESVIARRCKCPVFEVDSNVIVPVETASNKREYSAATLRRKIVPIAENFIAPCEKNEPVKSSLDLDIKSDEFSIHDARPDLREIAGFKYIGQRLHPGGENHAIKRLSDFIENRLENYENSRNDPASDFQSGLSPYLRFGQISPNLIYRKVKDSGKPCEGFLEQILVRRELAFNFVWYTENFWRYSALPAWARETLEEQKSAKREYVYKYEELENARTHDKYWNAAQKEMIITGKMHGYMRMYWGKKILEWTNNPKTAFDWALRLNNVYSLDGNDPNSFAGVAWCFGNHDRPWTKRSIFGSVRYMNARGLERKFNMKSYIDKVNELQKQ</sequence>
<dbReference type="SUPFAM" id="SSF52425">
    <property type="entry name" value="Cryptochrome/photolyase, N-terminal domain"/>
    <property type="match status" value="1"/>
</dbReference>